<dbReference type="CDD" id="cd02696">
    <property type="entry name" value="MurNAc-LAA"/>
    <property type="match status" value="1"/>
</dbReference>
<keyword evidence="4" id="KW-0812">Transmembrane</keyword>
<proteinExistence type="predicted"/>
<evidence type="ECO:0000313" key="7">
    <source>
        <dbReference type="Proteomes" id="UP000283003"/>
    </source>
</evidence>
<dbReference type="Proteomes" id="UP000283003">
    <property type="component" value="Unassembled WGS sequence"/>
</dbReference>
<feature type="domain" description="MurNAc-LAA" evidence="5">
    <location>
        <begin position="163"/>
        <end position="315"/>
    </location>
</feature>
<accession>A0A437H086</accession>
<keyword evidence="4" id="KW-0472">Membrane</keyword>
<dbReference type="InterPro" id="IPR002508">
    <property type="entry name" value="MurNAc-LAA_cat"/>
</dbReference>
<dbReference type="OrthoDB" id="9806267at2"/>
<protein>
    <recommendedName>
        <fullName evidence="2">N-acetylmuramoyl-L-alanine amidase</fullName>
        <ecNumber evidence="2">3.5.1.28</ecNumber>
    </recommendedName>
</protein>
<feature type="transmembrane region" description="Helical" evidence="4">
    <location>
        <begin position="47"/>
        <end position="67"/>
    </location>
</feature>
<dbReference type="GO" id="GO:0008745">
    <property type="term" value="F:N-acetylmuramoyl-L-alanine amidase activity"/>
    <property type="evidence" value="ECO:0007669"/>
    <property type="project" value="UniProtKB-EC"/>
</dbReference>
<dbReference type="SUPFAM" id="SSF53187">
    <property type="entry name" value="Zn-dependent exopeptidases"/>
    <property type="match status" value="1"/>
</dbReference>
<keyword evidence="7" id="KW-1185">Reference proteome</keyword>
<evidence type="ECO:0000256" key="4">
    <source>
        <dbReference type="SAM" id="Phobius"/>
    </source>
</evidence>
<name>A0A437H086_9SPHN</name>
<gene>
    <name evidence="6" type="ORF">EKN06_02110</name>
</gene>
<evidence type="ECO:0000313" key="6">
    <source>
        <dbReference type="EMBL" id="RVQ69029.1"/>
    </source>
</evidence>
<evidence type="ECO:0000256" key="3">
    <source>
        <dbReference type="ARBA" id="ARBA00022801"/>
    </source>
</evidence>
<comment type="caution">
    <text evidence="6">The sequence shown here is derived from an EMBL/GenBank/DDBJ whole genome shotgun (WGS) entry which is preliminary data.</text>
</comment>
<keyword evidence="4" id="KW-1133">Transmembrane helix</keyword>
<evidence type="ECO:0000256" key="2">
    <source>
        <dbReference type="ARBA" id="ARBA00011901"/>
    </source>
</evidence>
<dbReference type="Gene3D" id="3.40.630.40">
    <property type="entry name" value="Zn-dependent exopeptidases"/>
    <property type="match status" value="1"/>
</dbReference>
<dbReference type="GO" id="GO:0030288">
    <property type="term" value="C:outer membrane-bounded periplasmic space"/>
    <property type="evidence" value="ECO:0007669"/>
    <property type="project" value="TreeGrafter"/>
</dbReference>
<dbReference type="InterPro" id="IPR050695">
    <property type="entry name" value="N-acetylmuramoyl_amidase_3"/>
</dbReference>
<dbReference type="EMBL" id="RXOL01000001">
    <property type="protein sequence ID" value="RVQ69029.1"/>
    <property type="molecule type" value="Genomic_DNA"/>
</dbReference>
<dbReference type="PANTHER" id="PTHR30404">
    <property type="entry name" value="N-ACETYLMURAMOYL-L-ALANINE AMIDASE"/>
    <property type="match status" value="1"/>
</dbReference>
<dbReference type="SMART" id="SM00646">
    <property type="entry name" value="Ami_3"/>
    <property type="match status" value="1"/>
</dbReference>
<reference evidence="6 7" key="1">
    <citation type="submission" date="2018-12" db="EMBL/GenBank/DDBJ databases">
        <title>Croceicoccus ponticola sp. nov., a lipolytic bacterium isolated from seawater.</title>
        <authorList>
            <person name="Yoon J.-H."/>
        </authorList>
    </citation>
    <scope>NUCLEOTIDE SEQUENCE [LARGE SCALE GENOMIC DNA]</scope>
    <source>
        <strain evidence="6 7">GM-16</strain>
    </source>
</reference>
<evidence type="ECO:0000256" key="1">
    <source>
        <dbReference type="ARBA" id="ARBA00001561"/>
    </source>
</evidence>
<evidence type="ECO:0000259" key="5">
    <source>
        <dbReference type="SMART" id="SM00646"/>
    </source>
</evidence>
<dbReference type="GO" id="GO:0009253">
    <property type="term" value="P:peptidoglycan catabolic process"/>
    <property type="evidence" value="ECO:0007669"/>
    <property type="project" value="InterPro"/>
</dbReference>
<dbReference type="EC" id="3.5.1.28" evidence="2"/>
<dbReference type="Pfam" id="PF01520">
    <property type="entry name" value="Amidase_3"/>
    <property type="match status" value="1"/>
</dbReference>
<comment type="catalytic activity">
    <reaction evidence="1">
        <text>Hydrolyzes the link between N-acetylmuramoyl residues and L-amino acid residues in certain cell-wall glycopeptides.</text>
        <dbReference type="EC" id="3.5.1.28"/>
    </reaction>
</comment>
<dbReference type="PANTHER" id="PTHR30404:SF0">
    <property type="entry name" value="N-ACETYLMURAMOYL-L-ALANINE AMIDASE AMIC"/>
    <property type="match status" value="1"/>
</dbReference>
<keyword evidence="3" id="KW-0378">Hydrolase</keyword>
<sequence>MFGPHALACAPCEGDRQGMESDGVDIGLAAGKAAGKADLRTLPRNRIMLAGAIVGGLVVGIASGLAFPGGGEAVVRRALPSPQDEGLPRIVTSGGTGDAAPLVVLDPGHGGFDPGASGENGEREKDVVLALAVDVRARLLAFGGVRVAMTREGDRFLPLEQRPALGEALGADIFVSIHADSAPTADAMGANAYVLSARASDREAQALARIENESASGIDLGNGADDVAMILADLMRRETALGSARLSRAVERESVGRMPVHQPFRRSANFVVLRSPEMASILFEAGYLTNAADAARLQDDARRAEVAEALAKAILTHLLAPKRP</sequence>
<organism evidence="6 7">
    <name type="scientific">Croceicoccus ponticola</name>
    <dbReference type="NCBI Taxonomy" id="2217664"/>
    <lineage>
        <taxon>Bacteria</taxon>
        <taxon>Pseudomonadati</taxon>
        <taxon>Pseudomonadota</taxon>
        <taxon>Alphaproteobacteria</taxon>
        <taxon>Sphingomonadales</taxon>
        <taxon>Erythrobacteraceae</taxon>
        <taxon>Croceicoccus</taxon>
    </lineage>
</organism>
<dbReference type="AlphaFoldDB" id="A0A437H086"/>